<feature type="region of interest" description="Disordered" evidence="1">
    <location>
        <begin position="1037"/>
        <end position="1070"/>
    </location>
</feature>
<feature type="region of interest" description="Disordered" evidence="1">
    <location>
        <begin position="582"/>
        <end position="605"/>
    </location>
</feature>
<feature type="region of interest" description="Disordered" evidence="1">
    <location>
        <begin position="45"/>
        <end position="64"/>
    </location>
</feature>
<keyword evidence="4" id="KW-1185">Reference proteome</keyword>
<feature type="compositionally biased region" description="Basic and acidic residues" evidence="1">
    <location>
        <begin position="584"/>
        <end position="593"/>
    </location>
</feature>
<reference evidence="3 4" key="1">
    <citation type="submission" date="2024-05" db="EMBL/GenBank/DDBJ databases">
        <title>The nuclear and mitochondrial genome assemblies of Tetragonisca angustula (Apidae: Meliponini), a tiny yet remarkable pollinator in the Neotropics.</title>
        <authorList>
            <person name="Ferrari R."/>
            <person name="Ricardo P.C."/>
            <person name="Dias F.C."/>
            <person name="Araujo N.S."/>
            <person name="Soares D.O."/>
            <person name="Zhou Q.-S."/>
            <person name="Zhu C.-D."/>
            <person name="Coutinho L."/>
            <person name="Airas M.C."/>
            <person name="Batista T.M."/>
        </authorList>
    </citation>
    <scope>NUCLEOTIDE SEQUENCE [LARGE SCALE GENOMIC DNA]</scope>
    <source>
        <strain evidence="3">ASF017062</strain>
        <tissue evidence="3">Abdomen</tissue>
    </source>
</reference>
<feature type="transmembrane region" description="Helical" evidence="2">
    <location>
        <begin position="1838"/>
        <end position="1858"/>
    </location>
</feature>
<feature type="compositionally biased region" description="Basic and acidic residues" evidence="1">
    <location>
        <begin position="1616"/>
        <end position="1631"/>
    </location>
</feature>
<feature type="region of interest" description="Disordered" evidence="1">
    <location>
        <begin position="295"/>
        <end position="316"/>
    </location>
</feature>
<feature type="region of interest" description="Disordered" evidence="1">
    <location>
        <begin position="990"/>
        <end position="1021"/>
    </location>
</feature>
<organism evidence="3 4">
    <name type="scientific">Tetragonisca angustula</name>
    <dbReference type="NCBI Taxonomy" id="166442"/>
    <lineage>
        <taxon>Eukaryota</taxon>
        <taxon>Metazoa</taxon>
        <taxon>Ecdysozoa</taxon>
        <taxon>Arthropoda</taxon>
        <taxon>Hexapoda</taxon>
        <taxon>Insecta</taxon>
        <taxon>Pterygota</taxon>
        <taxon>Neoptera</taxon>
        <taxon>Endopterygota</taxon>
        <taxon>Hymenoptera</taxon>
        <taxon>Apocrita</taxon>
        <taxon>Aculeata</taxon>
        <taxon>Apoidea</taxon>
        <taxon>Anthophila</taxon>
        <taxon>Apidae</taxon>
        <taxon>Tetragonisca</taxon>
    </lineage>
</organism>
<evidence type="ECO:0000313" key="4">
    <source>
        <dbReference type="Proteomes" id="UP001432146"/>
    </source>
</evidence>
<keyword evidence="2" id="KW-0812">Transmembrane</keyword>
<feature type="compositionally biased region" description="Basic and acidic residues" evidence="1">
    <location>
        <begin position="647"/>
        <end position="668"/>
    </location>
</feature>
<feature type="compositionally biased region" description="Basic and acidic residues" evidence="1">
    <location>
        <begin position="1040"/>
        <end position="1070"/>
    </location>
</feature>
<feature type="region of interest" description="Disordered" evidence="1">
    <location>
        <begin position="73"/>
        <end position="125"/>
    </location>
</feature>
<feature type="region of interest" description="Disordered" evidence="1">
    <location>
        <begin position="1555"/>
        <end position="1631"/>
    </location>
</feature>
<name>A0AAW1AFC0_9HYME</name>
<protein>
    <submittedName>
        <fullName evidence="3">Uncharacterized protein</fullName>
    </submittedName>
</protein>
<keyword evidence="2" id="KW-0472">Membrane</keyword>
<feature type="compositionally biased region" description="Basic and acidic residues" evidence="1">
    <location>
        <begin position="624"/>
        <end position="638"/>
    </location>
</feature>
<dbReference type="EMBL" id="JAWNGG020000019">
    <property type="protein sequence ID" value="KAK9308631.1"/>
    <property type="molecule type" value="Genomic_DNA"/>
</dbReference>
<feature type="compositionally biased region" description="Polar residues" evidence="1">
    <location>
        <begin position="115"/>
        <end position="124"/>
    </location>
</feature>
<feature type="compositionally biased region" description="Polar residues" evidence="1">
    <location>
        <begin position="75"/>
        <end position="96"/>
    </location>
</feature>
<evidence type="ECO:0000256" key="1">
    <source>
        <dbReference type="SAM" id="MobiDB-lite"/>
    </source>
</evidence>
<proteinExistence type="predicted"/>
<keyword evidence="2" id="KW-1133">Transmembrane helix</keyword>
<feature type="compositionally biased region" description="Acidic residues" evidence="1">
    <location>
        <begin position="299"/>
        <end position="314"/>
    </location>
</feature>
<accession>A0AAW1AFC0</accession>
<feature type="compositionally biased region" description="Basic and acidic residues" evidence="1">
    <location>
        <begin position="97"/>
        <end position="114"/>
    </location>
</feature>
<evidence type="ECO:0000256" key="2">
    <source>
        <dbReference type="SAM" id="Phobius"/>
    </source>
</evidence>
<comment type="caution">
    <text evidence="3">The sequence shown here is derived from an EMBL/GenBank/DDBJ whole genome shotgun (WGS) entry which is preliminary data.</text>
</comment>
<sequence>MRNDSFTRNETLSYEAQALQEILKINELMRQVRLNEQFRGDLKLSPRTYKSSEDEGNSSPDRFHDDAREIHFHVTSRNISSPKGRNISSGTSSRNAESGRDKFSESVDTSEKGRTPSSNRFTLTKNDRSVKLNELDVLHSTTKENCASSNARGESRISRRWVRKEEDRSIGDALFSCPFELVEIYSNKIGKNSGNDLDLAFDVNRQTCSMRAFPKEGGEQFQIEKNQLSASEIKSNKSKGETCMDKVDEISQKTCTKHDDLQRECEEENCQNCNETVQEKCALNNSVINEDLCTKSNEDSQENEEPQEALENDASETTVVKLIQDRENSIVDSRLENDGTMQINKQNPLDESFASTSEGAGANQDVNLITIFEATGKPCVEKTDEENDFNKRTNTKRTNHSSTFKLQESCVKSDVIEDARSLERSKDTNNVNSRTEGKEDVPTIKGQTSELTSANVSSISRSLKRVAKNHDLFVEEKRSKSLKSSESANNAMIRIEEEASKENLRRDVVSIDNLDTSENTDYSKFHKLANKVEENVSSTFQEEGGQSVKMKRQRGTLNAGSREINAFGSDSLKPKAEGMFAFEGGHRNTETKCQRTSSNVDSREPRLIDGNLFEQCSVNSNERQLTEHSEFDDVKDSRSNLSSSLEDVNHQEEESNAGRRDANEDSSKGNKIKIIIEKRQSRENRVVNKDVIGGNKDLLRNKDIQSSMIKNERAEERDSDDFYKYETATRESRRIGINYEDLNVCKVLTKVHERLTSDWQRMEQLRAKLQIQVSAELANPMMTLQLLDKTIARCKSYIHGSNNSHETELEMAKLLSKYVIELVNVVKVNRKSLEGQERRVNQMQSELVQGHHKKRTVLNEIIITSNYWANEVFRLIKNISCLVKRIVAENEEKENVRNLGRFKTQRRIPNSFSTNDAKQKVRSKNTKSVLVKKESTVETQMSADSNATKVLNSARHTEKGKRLDDVTDKRIADNCHHAERVKPAKRITLYTSSNQSKQATSRQKHRAPSNQPVWRPGGAAKIPTFNSVTTLVQKTRPAAHNRERTNLENAREEKHERTASEFKKKPTTEIHSCRDAPKLNVDNPKVAGARSDVSLAISPRTKPRSRISRPLSKNLNESERLLKNHARDTFHEKVTIESIALRALEAIIKTAENNEVKKDVGNATLCSFQNPLANETCPVDPRRTGEPIAAEEGTKVNEEEPTRDIDSEQYKKSQLNERFLANLPEKEECSLIAPVLSAENDTKNVGMNENFGHVPSEVKPNVSLEAATSCRILDFNTMSVETDEVGAWRSSDVVSGQKCKDKRSKENPFFVDDNENLSIIKAEKARMNSHAVSLSMLKGFLHDQGIDVDLVSKAERYLKDKRKARKGLRKKSISIADVSSCNVEHDRHFERRTVLREEHSWAEKLEKGTKKRVGKRDDRKCIEKNTEKYAGNDTKTDVVRSKGEIPLPKTRDATTCTMKNSNNACTQTVPCRTASKCSQAIFKNDGSTTEKTQTKVERRNACTMTESPSVGDNSAETVKICRSCKSVITERLGDEVSRNISTGIGRREIISENESEDSKLKIRRNPKGSESREHSKNKIDKTSSRECSLMFQKLSRQTQQEREKSNESLTSVDSSKSQDLDENASKEEDRSPVRIVSSGIVAALQVAAIRARNVYRAFDIHKRISRSNRKKLRRESRQRKKLREEEQAKRVVDFEKQAARRGNDSKKKVVEVLRNLERAEITSKEFFDETLSDSRNESDNLEDDLDLVDTPSTSVSTRLSFMSIDLDIPRRSSSSVVLRNVRSLMEFLLSETDNATLERIEPRVEKRSSSTRETKFSGTVRMEVAKVNGFLFFSRENLLLLVYGMLCSVVFWCLNFTITCDVVL</sequence>
<feature type="compositionally biased region" description="Basic and acidic residues" evidence="1">
    <location>
        <begin position="1567"/>
        <end position="1584"/>
    </location>
</feature>
<feature type="region of interest" description="Disordered" evidence="1">
    <location>
        <begin position="622"/>
        <end position="668"/>
    </location>
</feature>
<evidence type="ECO:0000313" key="3">
    <source>
        <dbReference type="EMBL" id="KAK9308631.1"/>
    </source>
</evidence>
<gene>
    <name evidence="3" type="ORF">QLX08_001477</name>
</gene>
<feature type="compositionally biased region" description="Polar residues" evidence="1">
    <location>
        <begin position="990"/>
        <end position="1001"/>
    </location>
</feature>
<dbReference type="Proteomes" id="UP001432146">
    <property type="component" value="Unassembled WGS sequence"/>
</dbReference>